<dbReference type="PANTHER" id="PTHR33672">
    <property type="entry name" value="YCF3-INTERACTING PROTEIN 1, CHLOROPLASTIC"/>
    <property type="match status" value="1"/>
</dbReference>
<dbReference type="AlphaFoldDB" id="A0AA88AJI4"/>
<evidence type="ECO:0000313" key="2">
    <source>
        <dbReference type="EMBL" id="GMN56133.1"/>
    </source>
</evidence>
<gene>
    <name evidence="2" type="ORF">TIFTF001_025248</name>
</gene>
<feature type="compositionally biased region" description="Low complexity" evidence="1">
    <location>
        <begin position="348"/>
        <end position="361"/>
    </location>
</feature>
<dbReference type="GO" id="GO:0080183">
    <property type="term" value="P:response to photooxidative stress"/>
    <property type="evidence" value="ECO:0007669"/>
    <property type="project" value="InterPro"/>
</dbReference>
<sequence>MAPPSDASFLATNNGTNKLDYEIYHSDGSDASDDMPEKVQESRYLANNEILQKEKQISIDPISLRELPPVVVTASKVIGLLELPPSLLPGKPKFLSCSLPNSANSSPRFSTYLLKKKLKNESQSQASPLRHESNLGRESTEEHKQPNLPLAFYLRRSKSCGEGRAFSPSDDFDLWVNKPGFTDHQLDEKKHCNSFARADHINNKANHHNYNKNHNKYNKMDLSSDEGFKCGVLCLFLPGFGKAKPVRASRKGEAEVENAISRTVSLEKFECGSWASSAIGEGDSMNHYFDLPMELIRSSTNDAHSPVSAAFVFDKDLKGVLKNKSSTSRAAQTAARKSHESSRHVRFSTASPTSYPASPASCITPRLRKAREDFNAFLEAQSA</sequence>
<feature type="compositionally biased region" description="Basic and acidic residues" evidence="1">
    <location>
        <begin position="129"/>
        <end position="145"/>
    </location>
</feature>
<dbReference type="GO" id="GO:0048564">
    <property type="term" value="P:photosystem I assembly"/>
    <property type="evidence" value="ECO:0007669"/>
    <property type="project" value="InterPro"/>
</dbReference>
<feature type="region of interest" description="Disordered" evidence="1">
    <location>
        <begin position="324"/>
        <end position="361"/>
    </location>
</feature>
<dbReference type="Gramene" id="FCD_00027453-RA">
    <property type="protein sequence ID" value="FCD_00027453-RA:cds"/>
    <property type="gene ID" value="FCD_00027453"/>
</dbReference>
<organism evidence="2 3">
    <name type="scientific">Ficus carica</name>
    <name type="common">Common fig</name>
    <dbReference type="NCBI Taxonomy" id="3494"/>
    <lineage>
        <taxon>Eukaryota</taxon>
        <taxon>Viridiplantae</taxon>
        <taxon>Streptophyta</taxon>
        <taxon>Embryophyta</taxon>
        <taxon>Tracheophyta</taxon>
        <taxon>Spermatophyta</taxon>
        <taxon>Magnoliopsida</taxon>
        <taxon>eudicotyledons</taxon>
        <taxon>Gunneridae</taxon>
        <taxon>Pentapetalae</taxon>
        <taxon>rosids</taxon>
        <taxon>fabids</taxon>
        <taxon>Rosales</taxon>
        <taxon>Moraceae</taxon>
        <taxon>Ficeae</taxon>
        <taxon>Ficus</taxon>
    </lineage>
</organism>
<comment type="caution">
    <text evidence="2">The sequence shown here is derived from an EMBL/GenBank/DDBJ whole genome shotgun (WGS) entry which is preliminary data.</text>
</comment>
<evidence type="ECO:0000256" key="1">
    <source>
        <dbReference type="SAM" id="MobiDB-lite"/>
    </source>
</evidence>
<name>A0AA88AJI4_FICCA</name>
<dbReference type="InterPro" id="IPR040340">
    <property type="entry name" value="CEST/Y3IP1"/>
</dbReference>
<keyword evidence="3" id="KW-1185">Reference proteome</keyword>
<evidence type="ECO:0000313" key="3">
    <source>
        <dbReference type="Proteomes" id="UP001187192"/>
    </source>
</evidence>
<proteinExistence type="predicted"/>
<dbReference type="PANTHER" id="PTHR33672:SF24">
    <property type="entry name" value="OS01G0798600 PROTEIN"/>
    <property type="match status" value="1"/>
</dbReference>
<dbReference type="EMBL" id="BTGU01000061">
    <property type="protein sequence ID" value="GMN56133.1"/>
    <property type="molecule type" value="Genomic_DNA"/>
</dbReference>
<protein>
    <submittedName>
        <fullName evidence="2">Uncharacterized protein</fullName>
    </submittedName>
</protein>
<dbReference type="GO" id="GO:0009535">
    <property type="term" value="C:chloroplast thylakoid membrane"/>
    <property type="evidence" value="ECO:0007669"/>
    <property type="project" value="InterPro"/>
</dbReference>
<reference evidence="2" key="1">
    <citation type="submission" date="2023-07" db="EMBL/GenBank/DDBJ databases">
        <title>draft genome sequence of fig (Ficus carica).</title>
        <authorList>
            <person name="Takahashi T."/>
            <person name="Nishimura K."/>
        </authorList>
    </citation>
    <scope>NUCLEOTIDE SEQUENCE</scope>
</reference>
<dbReference type="Proteomes" id="UP001187192">
    <property type="component" value="Unassembled WGS sequence"/>
</dbReference>
<feature type="compositionally biased region" description="Low complexity" evidence="1">
    <location>
        <begin position="324"/>
        <end position="335"/>
    </location>
</feature>
<feature type="region of interest" description="Disordered" evidence="1">
    <location>
        <begin position="119"/>
        <end position="146"/>
    </location>
</feature>
<accession>A0AA88AJI4</accession>